<keyword evidence="4" id="KW-0805">Transcription regulation</keyword>
<protein>
    <recommendedName>
        <fullName evidence="3">Mediator of RNA polymerase II transcription subunit 30</fullName>
    </recommendedName>
    <alternativeName>
        <fullName evidence="9">Mediator complex subunit 30</fullName>
    </alternativeName>
</protein>
<dbReference type="InterPro" id="IPR021019">
    <property type="entry name" value="Mediator_Med30_met"/>
</dbReference>
<evidence type="ECO:0000256" key="1">
    <source>
        <dbReference type="ARBA" id="ARBA00004123"/>
    </source>
</evidence>
<evidence type="ECO:0000256" key="3">
    <source>
        <dbReference type="ARBA" id="ARBA00019664"/>
    </source>
</evidence>
<dbReference type="GO" id="GO:0003712">
    <property type="term" value="F:transcription coregulator activity"/>
    <property type="evidence" value="ECO:0007669"/>
    <property type="project" value="TreeGrafter"/>
</dbReference>
<dbReference type="VEuPathDB" id="VectorBase:RSAN_052865"/>
<comment type="function">
    <text evidence="8">Component of the Mediator complex, a coactivator involved in the regulated transcription of nearly all RNA polymerase II-dependent genes. Mediator functions as a bridge to convey information from gene-specific regulatory proteins to the basal RNA polymerase II transcription machinery. Mediator is recruited to promoters by direct interactions with regulatory proteins and serves as a scaffold for the assembly of a functional preinitiation complex with RNA polymerase II and the general transcription factors.</text>
</comment>
<comment type="similarity">
    <text evidence="2">Belongs to the Mediator complex subunit 30 family.</text>
</comment>
<dbReference type="PANTHER" id="PTHR31705:SF4">
    <property type="entry name" value="MEDIATOR OF RNA POLYMERASE II TRANSCRIPTION SUBUNIT 30"/>
    <property type="match status" value="1"/>
</dbReference>
<reference evidence="10" key="1">
    <citation type="journal article" date="2020" name="Cell">
        <title>Large-Scale Comparative Analyses of Tick Genomes Elucidate Their Genetic Diversity and Vector Capacities.</title>
        <authorList>
            <consortium name="Tick Genome and Microbiome Consortium (TIGMIC)"/>
            <person name="Jia N."/>
            <person name="Wang J."/>
            <person name="Shi W."/>
            <person name="Du L."/>
            <person name="Sun Y."/>
            <person name="Zhan W."/>
            <person name="Jiang J.F."/>
            <person name="Wang Q."/>
            <person name="Zhang B."/>
            <person name="Ji P."/>
            <person name="Bell-Sakyi L."/>
            <person name="Cui X.M."/>
            <person name="Yuan T.T."/>
            <person name="Jiang B.G."/>
            <person name="Yang W.F."/>
            <person name="Lam T.T."/>
            <person name="Chang Q.C."/>
            <person name="Ding S.J."/>
            <person name="Wang X.J."/>
            <person name="Zhu J.G."/>
            <person name="Ruan X.D."/>
            <person name="Zhao L."/>
            <person name="Wei J.T."/>
            <person name="Ye R.Z."/>
            <person name="Que T.C."/>
            <person name="Du C.H."/>
            <person name="Zhou Y.H."/>
            <person name="Cheng J.X."/>
            <person name="Dai P.F."/>
            <person name="Guo W.B."/>
            <person name="Han X.H."/>
            <person name="Huang E.J."/>
            <person name="Li L.F."/>
            <person name="Wei W."/>
            <person name="Gao Y.C."/>
            <person name="Liu J.Z."/>
            <person name="Shao H.Z."/>
            <person name="Wang X."/>
            <person name="Wang C.C."/>
            <person name="Yang T.C."/>
            <person name="Huo Q.B."/>
            <person name="Li W."/>
            <person name="Chen H.Y."/>
            <person name="Chen S.E."/>
            <person name="Zhou L.G."/>
            <person name="Ni X.B."/>
            <person name="Tian J.H."/>
            <person name="Sheng Y."/>
            <person name="Liu T."/>
            <person name="Pan Y.S."/>
            <person name="Xia L.Y."/>
            <person name="Li J."/>
            <person name="Zhao F."/>
            <person name="Cao W.C."/>
        </authorList>
    </citation>
    <scope>NUCLEOTIDE SEQUENCE</scope>
    <source>
        <strain evidence="10">Rsan-2018</strain>
    </source>
</reference>
<keyword evidence="7" id="KW-0539">Nucleus</keyword>
<organism evidence="10 11">
    <name type="scientific">Rhipicephalus sanguineus</name>
    <name type="common">Brown dog tick</name>
    <name type="synonym">Ixodes sanguineus</name>
    <dbReference type="NCBI Taxonomy" id="34632"/>
    <lineage>
        <taxon>Eukaryota</taxon>
        <taxon>Metazoa</taxon>
        <taxon>Ecdysozoa</taxon>
        <taxon>Arthropoda</taxon>
        <taxon>Chelicerata</taxon>
        <taxon>Arachnida</taxon>
        <taxon>Acari</taxon>
        <taxon>Parasitiformes</taxon>
        <taxon>Ixodida</taxon>
        <taxon>Ixodoidea</taxon>
        <taxon>Ixodidae</taxon>
        <taxon>Rhipicephalinae</taxon>
        <taxon>Rhipicephalus</taxon>
        <taxon>Rhipicephalus</taxon>
    </lineage>
</organism>
<gene>
    <name evidence="10" type="ORF">HPB52_011726</name>
</gene>
<keyword evidence="5" id="KW-0010">Activator</keyword>
<keyword evidence="6" id="KW-0804">Transcription</keyword>
<dbReference type="Pfam" id="PF11315">
    <property type="entry name" value="Med30"/>
    <property type="match status" value="1"/>
</dbReference>
<evidence type="ECO:0000313" key="11">
    <source>
        <dbReference type="Proteomes" id="UP000821837"/>
    </source>
</evidence>
<dbReference type="GO" id="GO:0016592">
    <property type="term" value="C:mediator complex"/>
    <property type="evidence" value="ECO:0007669"/>
    <property type="project" value="TreeGrafter"/>
</dbReference>
<evidence type="ECO:0000256" key="5">
    <source>
        <dbReference type="ARBA" id="ARBA00023159"/>
    </source>
</evidence>
<evidence type="ECO:0000256" key="9">
    <source>
        <dbReference type="ARBA" id="ARBA00031981"/>
    </source>
</evidence>
<dbReference type="VEuPathDB" id="VectorBase:RSAN_048857"/>
<dbReference type="PANTHER" id="PTHR31705">
    <property type="entry name" value="MEDIATOR OF RNA POLYMERASE II TRANSCRIPTION SUBUNIT 30"/>
    <property type="match status" value="1"/>
</dbReference>
<dbReference type="AlphaFoldDB" id="A0A9D4Q912"/>
<evidence type="ECO:0000256" key="7">
    <source>
        <dbReference type="ARBA" id="ARBA00023242"/>
    </source>
</evidence>
<evidence type="ECO:0000256" key="8">
    <source>
        <dbReference type="ARBA" id="ARBA00025687"/>
    </source>
</evidence>
<evidence type="ECO:0000256" key="4">
    <source>
        <dbReference type="ARBA" id="ARBA00023015"/>
    </source>
</evidence>
<comment type="subcellular location">
    <subcellularLocation>
        <location evidence="1">Nucleus</location>
    </subcellularLocation>
</comment>
<evidence type="ECO:0000256" key="6">
    <source>
        <dbReference type="ARBA" id="ARBA00023163"/>
    </source>
</evidence>
<accession>A0A9D4Q912</accession>
<evidence type="ECO:0000256" key="2">
    <source>
        <dbReference type="ARBA" id="ARBA00010606"/>
    </source>
</evidence>
<name>A0A9D4Q912_RHISA</name>
<evidence type="ECO:0000313" key="10">
    <source>
        <dbReference type="EMBL" id="KAH7968847.1"/>
    </source>
</evidence>
<keyword evidence="11" id="KW-1185">Reference proteome</keyword>
<comment type="caution">
    <text evidence="10">The sequence shown here is derived from an EMBL/GenBank/DDBJ whole genome shotgun (WGS) entry which is preliminary data.</text>
</comment>
<proteinExistence type="inferred from homology"/>
<reference evidence="10" key="2">
    <citation type="submission" date="2021-09" db="EMBL/GenBank/DDBJ databases">
        <authorList>
            <person name="Jia N."/>
            <person name="Wang J."/>
            <person name="Shi W."/>
            <person name="Du L."/>
            <person name="Sun Y."/>
            <person name="Zhan W."/>
            <person name="Jiang J."/>
            <person name="Wang Q."/>
            <person name="Zhang B."/>
            <person name="Ji P."/>
            <person name="Sakyi L.B."/>
            <person name="Cui X."/>
            <person name="Yuan T."/>
            <person name="Jiang B."/>
            <person name="Yang W."/>
            <person name="Lam T.T.-Y."/>
            <person name="Chang Q."/>
            <person name="Ding S."/>
            <person name="Wang X."/>
            <person name="Zhu J."/>
            <person name="Ruan X."/>
            <person name="Zhao L."/>
            <person name="Wei J."/>
            <person name="Que T."/>
            <person name="Du C."/>
            <person name="Cheng J."/>
            <person name="Dai P."/>
            <person name="Han X."/>
            <person name="Huang E."/>
            <person name="Gao Y."/>
            <person name="Liu J."/>
            <person name="Shao H."/>
            <person name="Ye R."/>
            <person name="Li L."/>
            <person name="Wei W."/>
            <person name="Wang X."/>
            <person name="Wang C."/>
            <person name="Huo Q."/>
            <person name="Li W."/>
            <person name="Guo W."/>
            <person name="Chen H."/>
            <person name="Chen S."/>
            <person name="Zhou L."/>
            <person name="Zhou L."/>
            <person name="Ni X."/>
            <person name="Tian J."/>
            <person name="Zhou Y."/>
            <person name="Sheng Y."/>
            <person name="Liu T."/>
            <person name="Pan Y."/>
            <person name="Xia L."/>
            <person name="Li J."/>
            <person name="Zhao F."/>
            <person name="Cao W."/>
        </authorList>
    </citation>
    <scope>NUCLEOTIDE SEQUENCE</scope>
    <source>
        <strain evidence="10">Rsan-2018</strain>
        <tissue evidence="10">Larvae</tissue>
    </source>
</reference>
<sequence length="268" mass="28719">MQPPTGVATSMQGQEERRIKLQETLRNVGLLFRKLHRVHGICSDQSAAVASSQYTPIEWEPVAANHSSHLSYIAAALAGSRVAIAAITTDRECFVGGVHFPMASVKKRKNTVANYFRKAGFVTAELAETGEDSDEERIDVAFCKLSSLFPAAVPPEVSADDFVEADCSVQALASLADKDIVAAVAGTQDAQVNSSSGDEDRPDEAAATHAYFATEVAAALGLICRCCGDMEGTGLSHLDNLDKIEASVFNFISKTKKQAKISDFFSRK</sequence>
<dbReference type="Proteomes" id="UP000821837">
    <property type="component" value="Unassembled WGS sequence"/>
</dbReference>
<dbReference type="EMBL" id="JABSTV010001248">
    <property type="protein sequence ID" value="KAH7968847.1"/>
    <property type="molecule type" value="Genomic_DNA"/>
</dbReference>
<dbReference type="GO" id="GO:0045893">
    <property type="term" value="P:positive regulation of DNA-templated transcription"/>
    <property type="evidence" value="ECO:0007669"/>
    <property type="project" value="TreeGrafter"/>
</dbReference>